<protein>
    <submittedName>
        <fullName evidence="3">DUF2059 domain-containing protein</fullName>
    </submittedName>
</protein>
<dbReference type="AlphaFoldDB" id="A0AAD0RUC4"/>
<evidence type="ECO:0000313" key="3">
    <source>
        <dbReference type="EMBL" id="AXT48767.1"/>
    </source>
</evidence>
<name>A0AAD0RUC4_9NEIS</name>
<dbReference type="Pfam" id="PF09832">
    <property type="entry name" value="DUF2059"/>
    <property type="match status" value="1"/>
</dbReference>
<accession>A0AAD0RUC4</accession>
<proteinExistence type="predicted"/>
<dbReference type="EMBL" id="CP031968">
    <property type="protein sequence ID" value="AXT48767.1"/>
    <property type="molecule type" value="Genomic_DNA"/>
</dbReference>
<dbReference type="Proteomes" id="UP000259465">
    <property type="component" value="Chromosome"/>
</dbReference>
<keyword evidence="1" id="KW-0732">Signal</keyword>
<feature type="signal peptide" evidence="1">
    <location>
        <begin position="1"/>
        <end position="23"/>
    </location>
</feature>
<dbReference type="GeneID" id="58562407"/>
<evidence type="ECO:0000313" key="4">
    <source>
        <dbReference type="Proteomes" id="UP000259465"/>
    </source>
</evidence>
<sequence>MRLKPLLAAGLCAALFHAGPALAAEDSAAAAKALLQAMRYDEMIVQTMQQMEATMQQQMEQQLWQSQPNCAQTPACKDKVGAFLQQLRKTQQAYFQSAETRKLLQEVQVQALSKHFSVAEIREMSAFYQTPTGSKMLRLMPKIVAETGPAVMQDLNQRLLPKLKRQMDEFARQNGVR</sequence>
<organism evidence="3 4">
    <name type="scientific">Chromobacterium rhizoryzae</name>
    <dbReference type="NCBI Taxonomy" id="1778675"/>
    <lineage>
        <taxon>Bacteria</taxon>
        <taxon>Pseudomonadati</taxon>
        <taxon>Pseudomonadota</taxon>
        <taxon>Betaproteobacteria</taxon>
        <taxon>Neisseriales</taxon>
        <taxon>Chromobacteriaceae</taxon>
        <taxon>Chromobacterium</taxon>
    </lineage>
</organism>
<reference evidence="3 4" key="1">
    <citation type="submission" date="2018-08" db="EMBL/GenBank/DDBJ databases">
        <title>Complete genome sequence of JP2-74.</title>
        <authorList>
            <person name="Wu L."/>
        </authorList>
    </citation>
    <scope>NUCLEOTIDE SEQUENCE [LARGE SCALE GENOMIC DNA]</scope>
    <source>
        <strain evidence="3 4">JP2-74</strain>
    </source>
</reference>
<dbReference type="InterPro" id="IPR018637">
    <property type="entry name" value="DUF2059"/>
</dbReference>
<feature type="chain" id="PRO_5042221134" evidence="1">
    <location>
        <begin position="24"/>
        <end position="177"/>
    </location>
</feature>
<gene>
    <name evidence="3" type="ORF">D1345_22525</name>
</gene>
<feature type="domain" description="DUF2059" evidence="2">
    <location>
        <begin position="107"/>
        <end position="161"/>
    </location>
</feature>
<evidence type="ECO:0000256" key="1">
    <source>
        <dbReference type="SAM" id="SignalP"/>
    </source>
</evidence>
<keyword evidence="4" id="KW-1185">Reference proteome</keyword>
<dbReference type="RefSeq" id="WP_019100413.1">
    <property type="nucleotide sequence ID" value="NZ_CP031968.1"/>
</dbReference>
<dbReference type="KEGG" id="crz:D1345_22525"/>
<evidence type="ECO:0000259" key="2">
    <source>
        <dbReference type="Pfam" id="PF09832"/>
    </source>
</evidence>